<dbReference type="InterPro" id="IPR001936">
    <property type="entry name" value="RasGAP_dom"/>
</dbReference>
<keyword evidence="4" id="KW-1185">Reference proteome</keyword>
<dbReference type="OrthoDB" id="241661at2759"/>
<dbReference type="VEuPathDB" id="TriTrypDB:TM35_000172810"/>
<dbReference type="SUPFAM" id="SSF48350">
    <property type="entry name" value="GTPase activation domain, GAP"/>
    <property type="match status" value="1"/>
</dbReference>
<gene>
    <name evidence="3" type="ORF">TM35_000172810</name>
</gene>
<feature type="compositionally biased region" description="Acidic residues" evidence="1">
    <location>
        <begin position="713"/>
        <end position="726"/>
    </location>
</feature>
<feature type="domain" description="Ras-GAP" evidence="2">
    <location>
        <begin position="96"/>
        <end position="330"/>
    </location>
</feature>
<evidence type="ECO:0000256" key="1">
    <source>
        <dbReference type="SAM" id="MobiDB-lite"/>
    </source>
</evidence>
<evidence type="ECO:0000313" key="4">
    <source>
        <dbReference type="Proteomes" id="UP000192257"/>
    </source>
</evidence>
<proteinExistence type="predicted"/>
<dbReference type="Gene3D" id="1.10.506.10">
    <property type="entry name" value="GTPase Activation - p120gap, domain 1"/>
    <property type="match status" value="1"/>
</dbReference>
<sequence length="1109" mass="125894">MSKPVDTVSFSNREMSFYSCGSDSVPRQRSGNRDSGVRECDLNSLRELVTLLAHDEVSLTSIINGLPEEYHDALADHLSDLLHIASEVAPVQTSRILSTLLQMELDRATQRRNDIHTFMRGNGVVPKVFEGLLAKVTSAHGGLEEQLVNCCIDLCDESLLSSITRHPEEHFTTSMDSVTTTSSILLEGLDYFNSEAAQILDGIDDNCYDKSAYATSITVMSLRILDVVHNSLREWPWSLRESLRDLLETIEFRLDKKSDSLLEVTDNEESKLTSLGQNVMATIVVLRAVIPALLGTVPRLLPGGSCFDREYILLQKRFTMLAKVIQKAAHGLLFNGPHEKGMIAFNNELPTLTQHCLNIFLCISRITEPPVPSQDKSILESATEVTLKFQRFLDNHLVYLMHASMKYNPMMEPVYWTRIMRLTAYGENRLACIDRFIPPVLSAEVVCPPNVEESSTALRRSRRVLGLLSRLGNIRLPYEMHTITTGGGSIISTNSNNNNNTNNNTNRSVMDLQHEDIFNELISYALKVTVNPNITGLHVCFCSIIGLAADNTVAIVVYWDLLRIYLENYYRNEETKLLQTQCPQFYQYRKHSGHRDGDSLAFLFLLVDVAIRTKKCKGFRLILLAGRSKTCFSWIRDALSLLPSTHATGCVQVLLFGTGDVHVSRNEWGVGSFDVMVINRARELLTVLEELHLCLPLGPADYRMLLEEKKEQEEQEQHEEEEEEKNEDDKKQNKNRVFKNNTEKLFPSLSGEIIHRALKNELSACGTLPLLLFETIERQDVRLWPLALMRDVFGLICTAILPLTVFTTVIREDVQPLRMQGVPASVTGNFRMRAVEFFYKFDGDLLLHLEIVPKWLREAISHSRKNHRPSWRRPLQVESRFRISWFSVSHEHDGDVEANESNLLHVLFLISRRYYTLREFHIRDGSSILETGWPNIILSLRHCTLESLWRLLLYNLWSTFAWVRQILPLQCPIMCMVTAIRSYLKESFQTSSSSSHGNDDDLKDNKILLHVAADALASTTITGVHLVQFLVDICSFVRLIDFEGLSSVNSEEGGSSVQREDAMVESVLRIIFRNEKIGDAEMIVARLIASQGIPLLNAVQCLPLRNKRE</sequence>
<dbReference type="EMBL" id="NBCO01000017">
    <property type="protein sequence ID" value="ORC88409.1"/>
    <property type="molecule type" value="Genomic_DNA"/>
</dbReference>
<protein>
    <recommendedName>
        <fullName evidence="2">Ras-GAP domain-containing protein</fullName>
    </recommendedName>
</protein>
<dbReference type="GeneID" id="39986140"/>
<dbReference type="Proteomes" id="UP000192257">
    <property type="component" value="Unassembled WGS sequence"/>
</dbReference>
<name>A0A1X0NW26_9TRYP</name>
<comment type="caution">
    <text evidence="3">The sequence shown here is derived from an EMBL/GenBank/DDBJ whole genome shotgun (WGS) entry which is preliminary data.</text>
</comment>
<dbReference type="InterPro" id="IPR008936">
    <property type="entry name" value="Rho_GTPase_activation_prot"/>
</dbReference>
<accession>A0A1X0NW26</accession>
<dbReference type="RefSeq" id="XP_028882475.1">
    <property type="nucleotide sequence ID" value="XM_029026360.1"/>
</dbReference>
<feature type="region of interest" description="Disordered" evidence="1">
    <location>
        <begin position="710"/>
        <end position="737"/>
    </location>
</feature>
<dbReference type="PROSITE" id="PS50018">
    <property type="entry name" value="RAS_GTPASE_ACTIV_2"/>
    <property type="match status" value="1"/>
</dbReference>
<organism evidence="3 4">
    <name type="scientific">Trypanosoma theileri</name>
    <dbReference type="NCBI Taxonomy" id="67003"/>
    <lineage>
        <taxon>Eukaryota</taxon>
        <taxon>Discoba</taxon>
        <taxon>Euglenozoa</taxon>
        <taxon>Kinetoplastea</taxon>
        <taxon>Metakinetoplastina</taxon>
        <taxon>Trypanosomatida</taxon>
        <taxon>Trypanosomatidae</taxon>
        <taxon>Trypanosoma</taxon>
    </lineage>
</organism>
<evidence type="ECO:0000259" key="2">
    <source>
        <dbReference type="PROSITE" id="PS50018"/>
    </source>
</evidence>
<dbReference type="Pfam" id="PF00616">
    <property type="entry name" value="RasGAP"/>
    <property type="match status" value="1"/>
</dbReference>
<dbReference type="AlphaFoldDB" id="A0A1X0NW26"/>
<evidence type="ECO:0000313" key="3">
    <source>
        <dbReference type="EMBL" id="ORC88409.1"/>
    </source>
</evidence>
<reference evidence="3 4" key="1">
    <citation type="submission" date="2017-03" db="EMBL/GenBank/DDBJ databases">
        <title>An alternative strategy for trypanosome survival in the mammalian bloodstream revealed through genome and transcriptome analysis of the ubiquitous bovine parasite Trypanosoma (Megatrypanum) theileri.</title>
        <authorList>
            <person name="Kelly S."/>
            <person name="Ivens A."/>
            <person name="Mott A."/>
            <person name="O'Neill E."/>
            <person name="Emms D."/>
            <person name="Macleod O."/>
            <person name="Voorheis P."/>
            <person name="Matthews J."/>
            <person name="Matthews K."/>
            <person name="Carrington M."/>
        </authorList>
    </citation>
    <scope>NUCLEOTIDE SEQUENCE [LARGE SCALE GENOMIC DNA]</scope>
    <source>
        <strain evidence="3">Edinburgh</strain>
    </source>
</reference>